<accession>A0A0F9LS01</accession>
<comment type="caution">
    <text evidence="2">The sequence shown here is derived from an EMBL/GenBank/DDBJ whole genome shotgun (WGS) entry which is preliminary data.</text>
</comment>
<organism evidence="2">
    <name type="scientific">marine sediment metagenome</name>
    <dbReference type="NCBI Taxonomy" id="412755"/>
    <lineage>
        <taxon>unclassified sequences</taxon>
        <taxon>metagenomes</taxon>
        <taxon>ecological metagenomes</taxon>
    </lineage>
</organism>
<feature type="non-terminal residue" evidence="2">
    <location>
        <position position="1"/>
    </location>
</feature>
<keyword evidence="1" id="KW-0472">Membrane</keyword>
<reference evidence="2" key="1">
    <citation type="journal article" date="2015" name="Nature">
        <title>Complex archaea that bridge the gap between prokaryotes and eukaryotes.</title>
        <authorList>
            <person name="Spang A."/>
            <person name="Saw J.H."/>
            <person name="Jorgensen S.L."/>
            <person name="Zaremba-Niedzwiedzka K."/>
            <person name="Martijn J."/>
            <person name="Lind A.E."/>
            <person name="van Eijk R."/>
            <person name="Schleper C."/>
            <person name="Guy L."/>
            <person name="Ettema T.J."/>
        </authorList>
    </citation>
    <scope>NUCLEOTIDE SEQUENCE</scope>
</reference>
<keyword evidence="1" id="KW-1133">Transmembrane helix</keyword>
<feature type="transmembrane region" description="Helical" evidence="1">
    <location>
        <begin position="12"/>
        <end position="32"/>
    </location>
</feature>
<gene>
    <name evidence="2" type="ORF">LCGC14_1547960</name>
</gene>
<sequence>IFFVDETFLYRFVIVVFVNPVIELEFLGIFLLNKHEILLEFVILRNCRSLGYKSSGLNE</sequence>
<protein>
    <submittedName>
        <fullName evidence="2">Uncharacterized protein</fullName>
    </submittedName>
</protein>
<dbReference type="EMBL" id="LAZR01011791">
    <property type="protein sequence ID" value="KKM59666.1"/>
    <property type="molecule type" value="Genomic_DNA"/>
</dbReference>
<evidence type="ECO:0000313" key="2">
    <source>
        <dbReference type="EMBL" id="KKM59666.1"/>
    </source>
</evidence>
<keyword evidence="1" id="KW-0812">Transmembrane</keyword>
<dbReference type="AlphaFoldDB" id="A0A0F9LS01"/>
<proteinExistence type="predicted"/>
<evidence type="ECO:0000256" key="1">
    <source>
        <dbReference type="SAM" id="Phobius"/>
    </source>
</evidence>
<name>A0A0F9LS01_9ZZZZ</name>